<dbReference type="InterPro" id="IPR036412">
    <property type="entry name" value="HAD-like_sf"/>
</dbReference>
<feature type="transmembrane region" description="Helical" evidence="12">
    <location>
        <begin position="109"/>
        <end position="125"/>
    </location>
</feature>
<dbReference type="InterPro" id="IPR023299">
    <property type="entry name" value="ATPase_P-typ_cyto_dom_N"/>
</dbReference>
<dbReference type="PANTHER" id="PTHR43294:SF21">
    <property type="entry name" value="CATION TRANSPORTING ATPASE"/>
    <property type="match status" value="1"/>
</dbReference>
<reference evidence="14 15" key="1">
    <citation type="submission" date="2019-03" db="EMBL/GenBank/DDBJ databases">
        <title>Genomics of glacier-inhabiting Cryobacterium strains.</title>
        <authorList>
            <person name="Liu Q."/>
            <person name="Xin Y.-H."/>
        </authorList>
    </citation>
    <scope>NUCLEOTIDE SEQUENCE [LARGE SCALE GENOMIC DNA]</scope>
    <source>
        <strain evidence="14 15">HLT2-23</strain>
    </source>
</reference>
<feature type="transmembrane region" description="Helical" evidence="12">
    <location>
        <begin position="744"/>
        <end position="766"/>
    </location>
</feature>
<feature type="transmembrane region" description="Helical" evidence="12">
    <location>
        <begin position="85"/>
        <end position="103"/>
    </location>
</feature>
<comment type="catalytic activity">
    <reaction evidence="10">
        <text>ATP + H2O = ADP + phosphate + H(+)</text>
        <dbReference type="Rhea" id="RHEA:13065"/>
        <dbReference type="ChEBI" id="CHEBI:15377"/>
        <dbReference type="ChEBI" id="CHEBI:15378"/>
        <dbReference type="ChEBI" id="CHEBI:30616"/>
        <dbReference type="ChEBI" id="CHEBI:43474"/>
        <dbReference type="ChEBI" id="CHEBI:456216"/>
    </reaction>
</comment>
<keyword evidence="9 12" id="KW-0472">Membrane</keyword>
<dbReference type="InterPro" id="IPR044492">
    <property type="entry name" value="P_typ_ATPase_HD_dom"/>
</dbReference>
<dbReference type="PRINTS" id="PR00121">
    <property type="entry name" value="NAKATPASE"/>
</dbReference>
<dbReference type="SUPFAM" id="SSF81665">
    <property type="entry name" value="Calcium ATPase, transmembrane domain M"/>
    <property type="match status" value="1"/>
</dbReference>
<feature type="region of interest" description="Disordered" evidence="11">
    <location>
        <begin position="1"/>
        <end position="20"/>
    </location>
</feature>
<dbReference type="PRINTS" id="PR00119">
    <property type="entry name" value="CATATPASE"/>
</dbReference>
<comment type="subcellular location">
    <subcellularLocation>
        <location evidence="1">Cell membrane</location>
        <topology evidence="1">Multi-pass membrane protein</topology>
    </subcellularLocation>
</comment>
<dbReference type="Gene3D" id="3.40.50.1000">
    <property type="entry name" value="HAD superfamily/HAD-like"/>
    <property type="match status" value="1"/>
</dbReference>
<evidence type="ECO:0000256" key="3">
    <source>
        <dbReference type="ARBA" id="ARBA00022475"/>
    </source>
</evidence>
<evidence type="ECO:0000256" key="9">
    <source>
        <dbReference type="ARBA" id="ARBA00023136"/>
    </source>
</evidence>
<dbReference type="PANTHER" id="PTHR43294">
    <property type="entry name" value="SODIUM/POTASSIUM-TRANSPORTING ATPASE SUBUNIT ALPHA"/>
    <property type="match status" value="1"/>
</dbReference>
<dbReference type="GO" id="GO:0005524">
    <property type="term" value="F:ATP binding"/>
    <property type="evidence" value="ECO:0007669"/>
    <property type="project" value="UniProtKB-KW"/>
</dbReference>
<dbReference type="GO" id="GO:1990573">
    <property type="term" value="P:potassium ion import across plasma membrane"/>
    <property type="evidence" value="ECO:0007669"/>
    <property type="project" value="TreeGrafter"/>
</dbReference>
<dbReference type="EMBL" id="SOEY01000006">
    <property type="protein sequence ID" value="TFB76443.1"/>
    <property type="molecule type" value="Genomic_DNA"/>
</dbReference>
<dbReference type="InterPro" id="IPR050510">
    <property type="entry name" value="Cation_transp_ATPase_P-type"/>
</dbReference>
<dbReference type="Pfam" id="PF00122">
    <property type="entry name" value="E1-E2_ATPase"/>
    <property type="match status" value="1"/>
</dbReference>
<dbReference type="SUPFAM" id="SSF81653">
    <property type="entry name" value="Calcium ATPase, transduction domain A"/>
    <property type="match status" value="1"/>
</dbReference>
<gene>
    <name evidence="14" type="ORF">E3O06_03585</name>
</gene>
<keyword evidence="15" id="KW-1185">Reference proteome</keyword>
<dbReference type="GO" id="GO:0005886">
    <property type="term" value="C:plasma membrane"/>
    <property type="evidence" value="ECO:0007669"/>
    <property type="project" value="UniProtKB-SubCell"/>
</dbReference>
<proteinExistence type="inferred from homology"/>
<keyword evidence="8 12" id="KW-1133">Transmembrane helix</keyword>
<dbReference type="InterPro" id="IPR059000">
    <property type="entry name" value="ATPase_P-type_domA"/>
</dbReference>
<protein>
    <submittedName>
        <fullName evidence="14">Cation-transporting P-type ATPase</fullName>
    </submittedName>
</protein>
<dbReference type="SUPFAM" id="SSF56784">
    <property type="entry name" value="HAD-like"/>
    <property type="match status" value="1"/>
</dbReference>
<evidence type="ECO:0000313" key="14">
    <source>
        <dbReference type="EMBL" id="TFB76443.1"/>
    </source>
</evidence>
<evidence type="ECO:0000259" key="13">
    <source>
        <dbReference type="SMART" id="SM00831"/>
    </source>
</evidence>
<dbReference type="Gene3D" id="3.40.1110.10">
    <property type="entry name" value="Calcium-transporting ATPase, cytoplasmic domain N"/>
    <property type="match status" value="1"/>
</dbReference>
<evidence type="ECO:0000313" key="15">
    <source>
        <dbReference type="Proteomes" id="UP000298173"/>
    </source>
</evidence>
<feature type="transmembrane region" description="Helical" evidence="12">
    <location>
        <begin position="887"/>
        <end position="907"/>
    </location>
</feature>
<dbReference type="InterPro" id="IPR018303">
    <property type="entry name" value="ATPase_P-typ_P_site"/>
</dbReference>
<dbReference type="InterPro" id="IPR006068">
    <property type="entry name" value="ATPase_P-typ_cation-transptr_C"/>
</dbReference>
<dbReference type="GO" id="GO:0036376">
    <property type="term" value="P:sodium ion export across plasma membrane"/>
    <property type="evidence" value="ECO:0007669"/>
    <property type="project" value="TreeGrafter"/>
</dbReference>
<dbReference type="InterPro" id="IPR023298">
    <property type="entry name" value="ATPase_P-typ_TM_dom_sf"/>
</dbReference>
<feature type="domain" description="Cation-transporting P-type ATPase N-terminal" evidence="13">
    <location>
        <begin position="32"/>
        <end position="105"/>
    </location>
</feature>
<dbReference type="Gene3D" id="1.20.1110.10">
    <property type="entry name" value="Calcium-transporting ATPase, transmembrane domain"/>
    <property type="match status" value="1"/>
</dbReference>
<keyword evidence="4 12" id="KW-0812">Transmembrane</keyword>
<evidence type="ECO:0000256" key="7">
    <source>
        <dbReference type="ARBA" id="ARBA00022967"/>
    </source>
</evidence>
<dbReference type="SFLD" id="SFLDG00002">
    <property type="entry name" value="C1.7:_P-type_atpase_like"/>
    <property type="match status" value="1"/>
</dbReference>
<dbReference type="GO" id="GO:1902600">
    <property type="term" value="P:proton transmembrane transport"/>
    <property type="evidence" value="ECO:0007669"/>
    <property type="project" value="TreeGrafter"/>
</dbReference>
<accession>A0A4V3I8V1</accession>
<evidence type="ECO:0000256" key="4">
    <source>
        <dbReference type="ARBA" id="ARBA00022692"/>
    </source>
</evidence>
<dbReference type="SMART" id="SM00831">
    <property type="entry name" value="Cation_ATPase_N"/>
    <property type="match status" value="1"/>
</dbReference>
<keyword evidence="3" id="KW-1003">Cell membrane</keyword>
<evidence type="ECO:0000256" key="2">
    <source>
        <dbReference type="ARBA" id="ARBA00005675"/>
    </source>
</evidence>
<dbReference type="RefSeq" id="WP_134501601.1">
    <property type="nucleotide sequence ID" value="NZ_SOEY01000006.1"/>
</dbReference>
<dbReference type="Pfam" id="PF00690">
    <property type="entry name" value="Cation_ATPase_N"/>
    <property type="match status" value="1"/>
</dbReference>
<dbReference type="Gene3D" id="2.70.150.10">
    <property type="entry name" value="Calcium-transporting ATPase, cytoplasmic transduction domain A"/>
    <property type="match status" value="1"/>
</dbReference>
<sequence>MHESTAAHGENPSVTVTPPQTDPVVAAIEAGDAYRFSEPEVLERFAARRSGLTNPEVALNRARYGDNVIVQVLQESMLLRYLRQFKDWMIVLLLACAAITGYLGDTLTSGVLVLLVLLNTSIGFVQEYRAGKTMDALQHLAQSLTQVLRENVFNQVDSAELVVGDVVRLEEGAAVPADIRLIEATAFSTNEFALTGESDPTRKYTHAIMREVAVAERHNTAHAGTTVATGEAIGVVVATGAHTELGRIARLTQSAPRTVSPLQREMGYLARNITYVAVALALVLLVVAVQADLPFHEALLFAVGFASAVIPQGLPAEVNTALAQAAGALAQRQALVKRLSAVETLGATEVICTDKTGTLTKNEMTVTELVVAGRDYVVNGIGYAPEGTIVPTGSIERAGAAGPGAASADLARLTALLRTGFLASNARLLAPDDSHAGWHILGDPTEGALVTVAAKVGINLTTAEREVREFPFDSARKLMTSIRESPDGTLVAHVKGAPESIVQRCSRIDDDGTLRPITDADREAFLDRHAEKSDRCLRNLAFATREISRADADVIDPQTVERDLVLLGLVSMVDPIRQSVPGAMRTALDAKIRVNIITGDFSRTAEAIARQAGLDSTDQLTVVTADELRSMPDDEVLAHALKGYTVFSRVDPEDKTRIVDLVKKSGHVVAVTGDGINDAPALRHASIGVAMGASGTDVAKEAAEVVLLDDSFSTLVGAIEKGRVIYANIAKGVLACLTSNVAELVVNVASLLLATIAGVPLALNVLQILAIDLLGELLPIAALGKDPESGRIMKRGPRDPLSHIVNRRSILDVVYAGSLIGLLAIGNYLLFYGRAGVDPFDGTPTAAIVAQATTMTYVTILVCQLVNIIQRRSELGAFSRYQFSNPTFWLACAFGVAVMLVIVYVPFVNVLFSTGPLGFTDWGFVLLAALIYLTVREAGRLLRSRRHQVA</sequence>
<feature type="transmembrane region" description="Helical" evidence="12">
    <location>
        <begin position="919"/>
        <end position="935"/>
    </location>
</feature>
<dbReference type="PROSITE" id="PS00154">
    <property type="entry name" value="ATPASE_E1_E2"/>
    <property type="match status" value="1"/>
</dbReference>
<dbReference type="GO" id="GO:0030007">
    <property type="term" value="P:intracellular potassium ion homeostasis"/>
    <property type="evidence" value="ECO:0007669"/>
    <property type="project" value="TreeGrafter"/>
</dbReference>
<dbReference type="InterPro" id="IPR001757">
    <property type="entry name" value="P_typ_ATPase"/>
</dbReference>
<feature type="transmembrane region" description="Helical" evidence="12">
    <location>
        <begin position="273"/>
        <end position="291"/>
    </location>
</feature>
<dbReference type="SUPFAM" id="SSF81660">
    <property type="entry name" value="Metal cation-transporting ATPase, ATP-binding domain N"/>
    <property type="match status" value="1"/>
</dbReference>
<keyword evidence="7" id="KW-1278">Translocase</keyword>
<organism evidence="14 15">
    <name type="scientific">Cryobacterium glaciale</name>
    <dbReference type="NCBI Taxonomy" id="1259145"/>
    <lineage>
        <taxon>Bacteria</taxon>
        <taxon>Bacillati</taxon>
        <taxon>Actinomycetota</taxon>
        <taxon>Actinomycetes</taxon>
        <taxon>Micrococcales</taxon>
        <taxon>Microbacteriaceae</taxon>
        <taxon>Cryobacterium</taxon>
    </lineage>
</organism>
<dbReference type="SFLD" id="SFLDS00003">
    <property type="entry name" value="Haloacid_Dehalogenase"/>
    <property type="match status" value="1"/>
</dbReference>
<comment type="caution">
    <text evidence="14">The sequence shown here is derived from an EMBL/GenBank/DDBJ whole genome shotgun (WGS) entry which is preliminary data.</text>
</comment>
<dbReference type="OrthoDB" id="9814270at2"/>
<keyword evidence="6" id="KW-0067">ATP-binding</keyword>
<dbReference type="GO" id="GO:0005391">
    <property type="term" value="F:P-type sodium:potassium-exchanging transporter activity"/>
    <property type="evidence" value="ECO:0007669"/>
    <property type="project" value="TreeGrafter"/>
</dbReference>
<evidence type="ECO:0000256" key="1">
    <source>
        <dbReference type="ARBA" id="ARBA00004651"/>
    </source>
</evidence>
<evidence type="ECO:0000256" key="5">
    <source>
        <dbReference type="ARBA" id="ARBA00022741"/>
    </source>
</evidence>
<evidence type="ECO:0000256" key="11">
    <source>
        <dbReference type="SAM" id="MobiDB-lite"/>
    </source>
</evidence>
<evidence type="ECO:0000256" key="12">
    <source>
        <dbReference type="SAM" id="Phobius"/>
    </source>
</evidence>
<dbReference type="Proteomes" id="UP000298173">
    <property type="component" value="Unassembled WGS sequence"/>
</dbReference>
<dbReference type="AlphaFoldDB" id="A0A4V3I8V1"/>
<dbReference type="Pfam" id="PF13246">
    <property type="entry name" value="Cation_ATPase"/>
    <property type="match status" value="1"/>
</dbReference>
<evidence type="ECO:0000256" key="8">
    <source>
        <dbReference type="ARBA" id="ARBA00022989"/>
    </source>
</evidence>
<dbReference type="NCBIfam" id="TIGR01494">
    <property type="entry name" value="ATPase_P-type"/>
    <property type="match status" value="2"/>
</dbReference>
<comment type="similarity">
    <text evidence="2">Belongs to the cation transport ATPase (P-type) (TC 3.A.3) family. Type IIA subfamily.</text>
</comment>
<dbReference type="InterPro" id="IPR023214">
    <property type="entry name" value="HAD_sf"/>
</dbReference>
<evidence type="ECO:0000256" key="6">
    <source>
        <dbReference type="ARBA" id="ARBA00022840"/>
    </source>
</evidence>
<dbReference type="InterPro" id="IPR008250">
    <property type="entry name" value="ATPase_P-typ_transduc_dom_A_sf"/>
</dbReference>
<dbReference type="GO" id="GO:0016887">
    <property type="term" value="F:ATP hydrolysis activity"/>
    <property type="evidence" value="ECO:0007669"/>
    <property type="project" value="InterPro"/>
</dbReference>
<dbReference type="GO" id="GO:0006883">
    <property type="term" value="P:intracellular sodium ion homeostasis"/>
    <property type="evidence" value="ECO:0007669"/>
    <property type="project" value="TreeGrafter"/>
</dbReference>
<dbReference type="SFLD" id="SFLDF00027">
    <property type="entry name" value="p-type_atpase"/>
    <property type="match status" value="1"/>
</dbReference>
<evidence type="ECO:0000256" key="10">
    <source>
        <dbReference type="ARBA" id="ARBA00049360"/>
    </source>
</evidence>
<keyword evidence="5" id="KW-0547">Nucleotide-binding</keyword>
<dbReference type="InterPro" id="IPR004014">
    <property type="entry name" value="ATPase_P-typ_cation-transptr_N"/>
</dbReference>
<feature type="transmembrane region" description="Helical" evidence="12">
    <location>
        <begin position="813"/>
        <end position="833"/>
    </location>
</feature>
<name>A0A4V3I8V1_9MICO</name>
<feature type="transmembrane region" description="Helical" evidence="12">
    <location>
        <begin position="845"/>
        <end position="866"/>
    </location>
</feature>
<dbReference type="Pfam" id="PF00689">
    <property type="entry name" value="Cation_ATPase_C"/>
    <property type="match status" value="1"/>
</dbReference>